<dbReference type="Pfam" id="PF13193">
    <property type="entry name" value="AMP-binding_C"/>
    <property type="match status" value="1"/>
</dbReference>
<dbReference type="InterPro" id="IPR045851">
    <property type="entry name" value="AMP-bd_C_sf"/>
</dbReference>
<keyword evidence="4" id="KW-0067">ATP-binding</keyword>
<gene>
    <name evidence="9" type="ORF">SAMN06295970_13039</name>
</gene>
<feature type="transmembrane region" description="Helical" evidence="6">
    <location>
        <begin position="21"/>
        <end position="42"/>
    </location>
</feature>
<keyword evidence="3" id="KW-0547">Nucleotide-binding</keyword>
<dbReference type="PANTHER" id="PTHR24095">
    <property type="entry name" value="ACETYL-COENZYME A SYNTHETASE"/>
    <property type="match status" value="1"/>
</dbReference>
<dbReference type="InterPro" id="IPR000873">
    <property type="entry name" value="AMP-dep_synth/lig_dom"/>
</dbReference>
<evidence type="ECO:0000259" key="7">
    <source>
        <dbReference type="Pfam" id="PF00501"/>
    </source>
</evidence>
<dbReference type="SUPFAM" id="SSF56801">
    <property type="entry name" value="Acetyl-CoA synthetase-like"/>
    <property type="match status" value="1"/>
</dbReference>
<organism evidence="9 10">
    <name type="scientific">Noviherbaspirillum suwonense</name>
    <dbReference type="NCBI Taxonomy" id="1224511"/>
    <lineage>
        <taxon>Bacteria</taxon>
        <taxon>Pseudomonadati</taxon>
        <taxon>Pseudomonadota</taxon>
        <taxon>Betaproteobacteria</taxon>
        <taxon>Burkholderiales</taxon>
        <taxon>Oxalobacteraceae</taxon>
        <taxon>Noviherbaspirillum</taxon>
    </lineage>
</organism>
<evidence type="ECO:0000256" key="6">
    <source>
        <dbReference type="SAM" id="Phobius"/>
    </source>
</evidence>
<dbReference type="Proteomes" id="UP001158049">
    <property type="component" value="Unassembled WGS sequence"/>
</dbReference>
<feature type="domain" description="AMP-binding enzyme C-terminal" evidence="8">
    <location>
        <begin position="249"/>
        <end position="327"/>
    </location>
</feature>
<evidence type="ECO:0000256" key="3">
    <source>
        <dbReference type="ARBA" id="ARBA00022741"/>
    </source>
</evidence>
<evidence type="ECO:0000256" key="5">
    <source>
        <dbReference type="ARBA" id="ARBA00022990"/>
    </source>
</evidence>
<reference evidence="9 10" key="1">
    <citation type="submission" date="2017-05" db="EMBL/GenBank/DDBJ databases">
        <authorList>
            <person name="Varghese N."/>
            <person name="Submissions S."/>
        </authorList>
    </citation>
    <scope>NUCLEOTIDE SEQUENCE [LARGE SCALE GENOMIC DNA]</scope>
    <source>
        <strain evidence="9 10">DSM 26001</strain>
    </source>
</reference>
<proteinExistence type="predicted"/>
<evidence type="ECO:0000259" key="8">
    <source>
        <dbReference type="Pfam" id="PF13193"/>
    </source>
</evidence>
<dbReference type="EMBL" id="FXUL01000030">
    <property type="protein sequence ID" value="SMP79036.1"/>
    <property type="molecule type" value="Genomic_DNA"/>
</dbReference>
<keyword evidence="5" id="KW-0007">Acetylation</keyword>
<sequence>MRWLAARDMHIWADFKPSDRFFFMSDMGWMVGAMCACIPSYFGGSLLVAEGTPDYPDTGRFWRLMQDYKVSYLGVAPTLIRSLMRYGDEEVERYDLASLRITCSGGEAWTEAPWLWFFKHACKERGPILNIVGGTEVGGGNFTGTLHHPLRPGSFGARGLGAGVDIVNDDGQPVGPEQVGELVLRNPNIGFTKSLWQDDERYLDSYWRTIPGVWVHGDFAMRDDDGLFYILGRSDDTIKVCGKRTGPAEIETLLTGTGKVSEAAVIGVTDEVKGSAIVCVCVPMPGLAADAALQAKLSQAFVHGMGSSYRPKQVLLVGNLPKTRNMKIMRRVVRAVYRGDSPGDLSSLVNPEAVTELQGKLAG</sequence>
<dbReference type="Gene3D" id="3.40.50.12780">
    <property type="entry name" value="N-terminal domain of ligase-like"/>
    <property type="match status" value="1"/>
</dbReference>
<feature type="domain" description="AMP-dependent synthetase/ligase" evidence="7">
    <location>
        <begin position="12"/>
        <end position="189"/>
    </location>
</feature>
<evidence type="ECO:0000256" key="1">
    <source>
        <dbReference type="ARBA" id="ARBA00013275"/>
    </source>
</evidence>
<dbReference type="EC" id="6.2.1.1" evidence="1"/>
<evidence type="ECO:0000313" key="10">
    <source>
        <dbReference type="Proteomes" id="UP001158049"/>
    </source>
</evidence>
<comment type="caution">
    <text evidence="9">The sequence shown here is derived from an EMBL/GenBank/DDBJ whole genome shotgun (WGS) entry which is preliminary data.</text>
</comment>
<name>A0ABY1QUA4_9BURK</name>
<keyword evidence="10" id="KW-1185">Reference proteome</keyword>
<keyword evidence="6" id="KW-1133">Transmembrane helix</keyword>
<keyword evidence="6" id="KW-0472">Membrane</keyword>
<evidence type="ECO:0000256" key="4">
    <source>
        <dbReference type="ARBA" id="ARBA00022840"/>
    </source>
</evidence>
<dbReference type="PANTHER" id="PTHR24095:SF14">
    <property type="entry name" value="ACETYL-COENZYME A SYNTHETASE 1"/>
    <property type="match status" value="1"/>
</dbReference>
<dbReference type="InterPro" id="IPR042099">
    <property type="entry name" value="ANL_N_sf"/>
</dbReference>
<keyword evidence="6" id="KW-0812">Transmembrane</keyword>
<keyword evidence="2" id="KW-0436">Ligase</keyword>
<accession>A0ABY1QUA4</accession>
<evidence type="ECO:0000313" key="9">
    <source>
        <dbReference type="EMBL" id="SMP79036.1"/>
    </source>
</evidence>
<protein>
    <recommendedName>
        <fullName evidence="1">acetate--CoA ligase</fullName>
        <ecNumber evidence="1">6.2.1.1</ecNumber>
    </recommendedName>
</protein>
<dbReference type="Pfam" id="PF00501">
    <property type="entry name" value="AMP-binding"/>
    <property type="match status" value="1"/>
</dbReference>
<evidence type="ECO:0000256" key="2">
    <source>
        <dbReference type="ARBA" id="ARBA00022598"/>
    </source>
</evidence>
<dbReference type="InterPro" id="IPR025110">
    <property type="entry name" value="AMP-bd_C"/>
</dbReference>
<dbReference type="Gene3D" id="3.30.300.30">
    <property type="match status" value="1"/>
</dbReference>